<feature type="transmembrane region" description="Helical" evidence="3">
    <location>
        <begin position="20"/>
        <end position="41"/>
    </location>
</feature>
<keyword evidence="3" id="KW-0812">Transmembrane</keyword>
<dbReference type="InterPro" id="IPR008753">
    <property type="entry name" value="Peptidase_M13_N"/>
</dbReference>
<sequence length="904" mass="99993">MLHEFAVTTSLTDLTLRSPTFRASLFVLATLASVLLLLMLLMPTPNTLPGTCSSSYCRRAATDLEALMDAAVDPCDDFYHHVCNVWLSKHDKGVDFAHAAFWNGLDTVQLALLEHKRTAEGYANLHEISQLAAIFKSCLKFLASSSTLAEENLPEAFGNDAEVLKLKNVKEALQTVVRLSLIRGISTMFQVSLIKHRSENVSLYITQAVPLAEKLRQQPHSSTFVQFVAEILIIVLRVLPAHMTRNINATALRLVEFDKKVSAGDPTHVLATITDLRKPLEQLVGGGNFVHLVNSILPETSTLVGTSQVFCSGLNSIRATLEYFRQKLHLGLLYIFVHVLMEIGQFYYAKELFGKKPRYAAQFCLEASRDVMPPNVWSAVFNSLAALDSTREAENSSMESMFDHIRKMSSSRPPLLGMEESDKRRALSALSSVRLLSEIGAPDLLSNGSESKHAGSTNPEGLFGNMHVNLKLLESSRRLSAPPYLEDMVRNLYATTGDCAYSPLLNAVVLPSALRHAPFAYSSEEVPIEFDLGTVGALLARSVFQAGLPSPRSAFTWSTENVAPFVHCHEQQAPLLLHTLFQHITPSQTLDLFAWARSVKIAHGVMCTNKRKNHVHPTAPRISFRSAIGTGQRKQRPVEVSFDVMAQLLLVLWALSSQHFVHGARKCDRPKLFANYKIVDLSHHFNNRTIYWADDAHFRLNVTVVNATEAGWLQADEMAEAIHGGTHLDAPRHFGKGCWDAAEIPLERLMFLPVALVDVRDRVATNPEYLLSVSDVLNWEEQYGRLPDGCLFLACTGQSKYWPDHTAYLGIDENGTRHFPSISPEAGTFFVEKRRVFGVGVDSLAIDKSGDTTVHRTILSANIFAIENLNALHQVPPKGAYAIVLPLKIDGASGSPVRVVALVP</sequence>
<gene>
    <name evidence="5" type="ORF">V5799_034185</name>
</gene>
<dbReference type="Pfam" id="PF04199">
    <property type="entry name" value="Cyclase"/>
    <property type="match status" value="1"/>
</dbReference>
<keyword evidence="3" id="KW-1133">Transmembrane helix</keyword>
<comment type="similarity">
    <text evidence="2">Belongs to the Cyclase 1 superfamily.</text>
</comment>
<dbReference type="AlphaFoldDB" id="A0AAQ4DL66"/>
<dbReference type="GO" id="GO:0019441">
    <property type="term" value="P:L-tryptophan catabolic process to kynurenine"/>
    <property type="evidence" value="ECO:0007669"/>
    <property type="project" value="InterPro"/>
</dbReference>
<dbReference type="InterPro" id="IPR042089">
    <property type="entry name" value="Peptidase_M13_dom_2"/>
</dbReference>
<evidence type="ECO:0000256" key="3">
    <source>
        <dbReference type="SAM" id="Phobius"/>
    </source>
</evidence>
<comment type="caution">
    <text evidence="5">The sequence shown here is derived from an EMBL/GenBank/DDBJ whole genome shotgun (WGS) entry which is preliminary data.</text>
</comment>
<protein>
    <recommendedName>
        <fullName evidence="4">Peptidase M13 N-terminal domain-containing protein</fullName>
    </recommendedName>
</protein>
<dbReference type="SUPFAM" id="SSF102198">
    <property type="entry name" value="Putative cyclase"/>
    <property type="match status" value="1"/>
</dbReference>
<dbReference type="Pfam" id="PF05649">
    <property type="entry name" value="Peptidase_M13_N"/>
    <property type="match status" value="1"/>
</dbReference>
<organism evidence="5 6">
    <name type="scientific">Amblyomma americanum</name>
    <name type="common">Lone star tick</name>
    <dbReference type="NCBI Taxonomy" id="6943"/>
    <lineage>
        <taxon>Eukaryota</taxon>
        <taxon>Metazoa</taxon>
        <taxon>Ecdysozoa</taxon>
        <taxon>Arthropoda</taxon>
        <taxon>Chelicerata</taxon>
        <taxon>Arachnida</taxon>
        <taxon>Acari</taxon>
        <taxon>Parasitiformes</taxon>
        <taxon>Ixodida</taxon>
        <taxon>Ixodoidea</taxon>
        <taxon>Ixodidae</taxon>
        <taxon>Amblyomminae</taxon>
        <taxon>Amblyomma</taxon>
    </lineage>
</organism>
<feature type="domain" description="Peptidase M13 N-terminal" evidence="4">
    <location>
        <begin position="74"/>
        <end position="430"/>
    </location>
</feature>
<dbReference type="Proteomes" id="UP001321473">
    <property type="component" value="Unassembled WGS sequence"/>
</dbReference>
<accession>A0AAQ4DL66</accession>
<dbReference type="Gene3D" id="1.10.1380.10">
    <property type="entry name" value="Neutral endopeptidase , domain2"/>
    <property type="match status" value="1"/>
</dbReference>
<dbReference type="InterPro" id="IPR037175">
    <property type="entry name" value="KFase_sf"/>
</dbReference>
<dbReference type="PROSITE" id="PS51885">
    <property type="entry name" value="NEPRILYSIN"/>
    <property type="match status" value="1"/>
</dbReference>
<dbReference type="GO" id="GO:0004222">
    <property type="term" value="F:metalloendopeptidase activity"/>
    <property type="evidence" value="ECO:0007669"/>
    <property type="project" value="InterPro"/>
</dbReference>
<evidence type="ECO:0000313" key="5">
    <source>
        <dbReference type="EMBL" id="KAK8763206.1"/>
    </source>
</evidence>
<name>A0AAQ4DL66_AMBAM</name>
<dbReference type="PANTHER" id="PTHR43564">
    <property type="entry name" value="KYNURENINE FORMAMIDASE-LIKE PROTEIN"/>
    <property type="match status" value="1"/>
</dbReference>
<proteinExistence type="inferred from homology"/>
<evidence type="ECO:0000256" key="2">
    <source>
        <dbReference type="ARBA" id="ARBA00007865"/>
    </source>
</evidence>
<keyword evidence="3" id="KW-0472">Membrane</keyword>
<reference evidence="5 6" key="1">
    <citation type="journal article" date="2023" name="Arcadia Sci">
        <title>De novo assembly of a long-read Amblyomma americanum tick genome.</title>
        <authorList>
            <person name="Chou S."/>
            <person name="Poskanzer K.E."/>
            <person name="Rollins M."/>
            <person name="Thuy-Boun P.S."/>
        </authorList>
    </citation>
    <scope>NUCLEOTIDE SEQUENCE [LARGE SCALE GENOMIC DNA]</scope>
    <source>
        <strain evidence="5">F_SG_1</strain>
        <tissue evidence="5">Salivary glands</tissue>
    </source>
</reference>
<keyword evidence="6" id="KW-1185">Reference proteome</keyword>
<evidence type="ECO:0000256" key="1">
    <source>
        <dbReference type="ARBA" id="ARBA00007357"/>
    </source>
</evidence>
<dbReference type="PANTHER" id="PTHR43564:SF2">
    <property type="entry name" value="BLR6059 PROTEIN"/>
    <property type="match status" value="1"/>
</dbReference>
<dbReference type="EMBL" id="JARKHS020029534">
    <property type="protein sequence ID" value="KAK8763206.1"/>
    <property type="molecule type" value="Genomic_DNA"/>
</dbReference>
<dbReference type="Gene3D" id="3.50.30.50">
    <property type="entry name" value="Putative cyclase"/>
    <property type="match status" value="1"/>
</dbReference>
<dbReference type="Gene3D" id="3.40.390.10">
    <property type="entry name" value="Collagenase (Catalytic Domain)"/>
    <property type="match status" value="1"/>
</dbReference>
<evidence type="ECO:0000313" key="6">
    <source>
        <dbReference type="Proteomes" id="UP001321473"/>
    </source>
</evidence>
<evidence type="ECO:0000259" key="4">
    <source>
        <dbReference type="Pfam" id="PF05649"/>
    </source>
</evidence>
<dbReference type="InterPro" id="IPR007325">
    <property type="entry name" value="KFase/CYL"/>
</dbReference>
<dbReference type="InterPro" id="IPR000718">
    <property type="entry name" value="Peptidase_M13"/>
</dbReference>
<dbReference type="GO" id="GO:0004061">
    <property type="term" value="F:arylformamidase activity"/>
    <property type="evidence" value="ECO:0007669"/>
    <property type="project" value="InterPro"/>
</dbReference>
<dbReference type="GO" id="GO:0006508">
    <property type="term" value="P:proteolysis"/>
    <property type="evidence" value="ECO:0007669"/>
    <property type="project" value="InterPro"/>
</dbReference>
<dbReference type="InterPro" id="IPR024079">
    <property type="entry name" value="MetalloPept_cat_dom_sf"/>
</dbReference>
<dbReference type="SUPFAM" id="SSF55486">
    <property type="entry name" value="Metalloproteases ('zincins'), catalytic domain"/>
    <property type="match status" value="1"/>
</dbReference>
<comment type="similarity">
    <text evidence="1">Belongs to the peptidase M13 family.</text>
</comment>